<dbReference type="AlphaFoldDB" id="A0AAV1Q047"/>
<comment type="caution">
    <text evidence="1">The sequence shown here is derived from an EMBL/GenBank/DDBJ whole genome shotgun (WGS) entry which is preliminary data.</text>
</comment>
<dbReference type="Proteomes" id="UP001314229">
    <property type="component" value="Unassembled WGS sequence"/>
</dbReference>
<protein>
    <submittedName>
        <fullName evidence="1">G2/M phase-specific E3 ubiquitin-protein ligase-like</fullName>
    </submittedName>
</protein>
<feature type="non-terminal residue" evidence="1">
    <location>
        <position position="1"/>
    </location>
</feature>
<evidence type="ECO:0000313" key="2">
    <source>
        <dbReference type="Proteomes" id="UP001314229"/>
    </source>
</evidence>
<keyword evidence="2" id="KW-1185">Reference proteome</keyword>
<proteinExistence type="predicted"/>
<reference evidence="1 2" key="1">
    <citation type="submission" date="2024-01" db="EMBL/GenBank/DDBJ databases">
        <authorList>
            <person name="Alioto T."/>
            <person name="Alioto T."/>
            <person name="Gomez Garrido J."/>
        </authorList>
    </citation>
    <scope>NUCLEOTIDE SEQUENCE [LARGE SCALE GENOMIC DNA]</scope>
</reference>
<gene>
    <name evidence="1" type="ORF">FSCOSCO3_A000032</name>
</gene>
<dbReference type="EMBL" id="CAWUFR010000326">
    <property type="protein sequence ID" value="CAK6975946.1"/>
    <property type="molecule type" value="Genomic_DNA"/>
</dbReference>
<name>A0AAV1Q047_SCOSC</name>
<evidence type="ECO:0000313" key="1">
    <source>
        <dbReference type="EMBL" id="CAK6975946.1"/>
    </source>
</evidence>
<accession>A0AAV1Q047</accession>
<sequence length="166" mass="18148">FRDGLRTLGVLDKIQAHQESFRPLLCWSPTTLTADLVDSLFTIRLASPVGSNRRRAEEVVVPFWRDYLTDAEVTLSAAASSSSTAEATCSGSVRTYVSGPEVLSAEVYWALDVIEKHGFFNSCTGKSELLRLMFPGSPIASKFTCGDDKAAYLTVSVRIDVMTCIL</sequence>
<organism evidence="1 2">
    <name type="scientific">Scomber scombrus</name>
    <name type="common">Atlantic mackerel</name>
    <name type="synonym">Scomber vernalis</name>
    <dbReference type="NCBI Taxonomy" id="13677"/>
    <lineage>
        <taxon>Eukaryota</taxon>
        <taxon>Metazoa</taxon>
        <taxon>Chordata</taxon>
        <taxon>Craniata</taxon>
        <taxon>Vertebrata</taxon>
        <taxon>Euteleostomi</taxon>
        <taxon>Actinopterygii</taxon>
        <taxon>Neopterygii</taxon>
        <taxon>Teleostei</taxon>
        <taxon>Neoteleostei</taxon>
        <taxon>Acanthomorphata</taxon>
        <taxon>Pelagiaria</taxon>
        <taxon>Scombriformes</taxon>
        <taxon>Scombridae</taxon>
        <taxon>Scomber</taxon>
    </lineage>
</organism>